<dbReference type="InterPro" id="IPR050131">
    <property type="entry name" value="Peptidase_S8_subtilisin-like"/>
</dbReference>
<reference evidence="6 7" key="1">
    <citation type="submission" date="2021-01" db="EMBL/GenBank/DDBJ databases">
        <title>Roseomonas sp. nov, a bacterium isolated from an oil production mixture in Yumen Oilfield.</title>
        <authorList>
            <person name="Wu D."/>
        </authorList>
    </citation>
    <scope>NUCLEOTIDE SEQUENCE [LARGE SCALE GENOMIC DNA]</scope>
    <source>
        <strain evidence="6 7">ROY-5-3</strain>
    </source>
</reference>
<feature type="domain" description="Peptidase S8/S53" evidence="5">
    <location>
        <begin position="210"/>
        <end position="469"/>
    </location>
</feature>
<accession>A0ABS6HD04</accession>
<dbReference type="Pfam" id="PF00082">
    <property type="entry name" value="Peptidase_S8"/>
    <property type="match status" value="1"/>
</dbReference>
<dbReference type="PROSITE" id="PS00137">
    <property type="entry name" value="SUBTILASE_HIS"/>
    <property type="match status" value="1"/>
</dbReference>
<organism evidence="6 7">
    <name type="scientific">Falsiroseomonas oleicola</name>
    <dbReference type="NCBI Taxonomy" id="2801474"/>
    <lineage>
        <taxon>Bacteria</taxon>
        <taxon>Pseudomonadati</taxon>
        <taxon>Pseudomonadota</taxon>
        <taxon>Alphaproteobacteria</taxon>
        <taxon>Acetobacterales</taxon>
        <taxon>Roseomonadaceae</taxon>
        <taxon>Falsiroseomonas</taxon>
    </lineage>
</organism>
<keyword evidence="1 4" id="KW-0645">Protease</keyword>
<evidence type="ECO:0000313" key="7">
    <source>
        <dbReference type="Proteomes" id="UP000689967"/>
    </source>
</evidence>
<sequence>MQYTYMAGDRQVTLEPDPTVVAVRFDDRAPKSGRARATEAVRGLSPFTSRFEVPGERLTIVPVPPPAIGGIGPAAAISGLDNQPEVAKALPVFRVGPNQVVPTERVILAVKAGEDAEVVARRHDLTPTAPAEEGRIVATVADSADIFAACRALAADPAVDYAEPDFVTIGRHMPAFVPTSPGPLDPLLSEQYALRLIGALAAQRLAPARREVTIAILDEGVDTRHPDLAAAVINGYDAVDKDSYQEPNPWDGHGTACAGLAAAIGGNGIGIRGVAAGCGLLPVRIAYSNQPGGPWVTRASWIRDAIRWSWMKAGASVISNSWSGGADSMDIRREIESARTLGRSGRGCVVLFAAGNDGGPVLFPSNLPNLLTVGASNQFDEVKTRTSADGENWASNHGPVAVTAPGVRNLTTDIRDGSGYHQGDYVPWFNGTSSATPLVAGVCGLILSIRPELTEAQVRQLICDTAVKIGPFPYTSGRNDHAGFGRVDALAAVQAALAV</sequence>
<feature type="active site" description="Charge relay system" evidence="4">
    <location>
        <position position="433"/>
    </location>
</feature>
<evidence type="ECO:0000256" key="2">
    <source>
        <dbReference type="ARBA" id="ARBA00022801"/>
    </source>
</evidence>
<evidence type="ECO:0000256" key="3">
    <source>
        <dbReference type="ARBA" id="ARBA00022825"/>
    </source>
</evidence>
<dbReference type="RefSeq" id="WP_216877696.1">
    <property type="nucleotide sequence ID" value="NZ_JAERQM010000005.1"/>
</dbReference>
<dbReference type="PANTHER" id="PTHR43806">
    <property type="entry name" value="PEPTIDASE S8"/>
    <property type="match status" value="1"/>
</dbReference>
<feature type="active site" description="Charge relay system" evidence="4">
    <location>
        <position position="218"/>
    </location>
</feature>
<dbReference type="InterPro" id="IPR023828">
    <property type="entry name" value="Peptidase_S8_Ser-AS"/>
</dbReference>
<keyword evidence="7" id="KW-1185">Reference proteome</keyword>
<evidence type="ECO:0000313" key="6">
    <source>
        <dbReference type="EMBL" id="MBU8545697.1"/>
    </source>
</evidence>
<keyword evidence="3 4" id="KW-0720">Serine protease</keyword>
<dbReference type="EMBL" id="JAERQM010000005">
    <property type="protein sequence ID" value="MBU8545697.1"/>
    <property type="molecule type" value="Genomic_DNA"/>
</dbReference>
<dbReference type="InterPro" id="IPR000209">
    <property type="entry name" value="Peptidase_S8/S53_dom"/>
</dbReference>
<evidence type="ECO:0000259" key="5">
    <source>
        <dbReference type="Pfam" id="PF00082"/>
    </source>
</evidence>
<dbReference type="InterPro" id="IPR022398">
    <property type="entry name" value="Peptidase_S8_His-AS"/>
</dbReference>
<name>A0ABS6HD04_9PROT</name>
<evidence type="ECO:0000256" key="4">
    <source>
        <dbReference type="PROSITE-ProRule" id="PRU01240"/>
    </source>
</evidence>
<proteinExistence type="inferred from homology"/>
<dbReference type="PROSITE" id="PS51892">
    <property type="entry name" value="SUBTILASE"/>
    <property type="match status" value="1"/>
</dbReference>
<keyword evidence="2 4" id="KW-0378">Hydrolase</keyword>
<comment type="caution">
    <text evidence="6">The sequence shown here is derived from an EMBL/GenBank/DDBJ whole genome shotgun (WGS) entry which is preliminary data.</text>
</comment>
<feature type="active site" description="Charge relay system" evidence="4">
    <location>
        <position position="253"/>
    </location>
</feature>
<comment type="similarity">
    <text evidence="4">Belongs to the peptidase S8 family.</text>
</comment>
<dbReference type="PANTHER" id="PTHR43806:SF11">
    <property type="entry name" value="CEREVISIN-RELATED"/>
    <property type="match status" value="1"/>
</dbReference>
<protein>
    <submittedName>
        <fullName evidence="6">S8 family serine peptidase</fullName>
    </submittedName>
</protein>
<evidence type="ECO:0000256" key="1">
    <source>
        <dbReference type="ARBA" id="ARBA00022670"/>
    </source>
</evidence>
<dbReference type="Proteomes" id="UP000689967">
    <property type="component" value="Unassembled WGS sequence"/>
</dbReference>
<gene>
    <name evidence="6" type="ORF">JJQ90_18375</name>
</gene>
<dbReference type="PROSITE" id="PS00138">
    <property type="entry name" value="SUBTILASE_SER"/>
    <property type="match status" value="1"/>
</dbReference>